<dbReference type="Proteomes" id="UP000685013">
    <property type="component" value="Chromosome 9"/>
</dbReference>
<accession>A0AAV6N583</accession>
<proteinExistence type="predicted"/>
<dbReference type="AlphaFoldDB" id="A0AAV6N583"/>
<comment type="caution">
    <text evidence="1">The sequence shown here is derived from an EMBL/GenBank/DDBJ whole genome shotgun (WGS) entry which is preliminary data.</text>
</comment>
<evidence type="ECO:0000313" key="2">
    <source>
        <dbReference type="Proteomes" id="UP000685013"/>
    </source>
</evidence>
<evidence type="ECO:0000313" key="1">
    <source>
        <dbReference type="EMBL" id="KAG6592324.1"/>
    </source>
</evidence>
<keyword evidence="2" id="KW-1185">Reference proteome</keyword>
<sequence>MASLRPPSWNNDIDGGGLGVEAVFDKLFNGGHRPLNGVSGSDSIDDGFAESEDLEVNNLMNILKYNTCIVL</sequence>
<name>A0AAV6N583_9ROSI</name>
<dbReference type="EMBL" id="JAGKQH010000009">
    <property type="protein sequence ID" value="KAG6592324.1"/>
    <property type="molecule type" value="Genomic_DNA"/>
</dbReference>
<protein>
    <submittedName>
        <fullName evidence="1">Uncharacterized protein</fullName>
    </submittedName>
</protein>
<organism evidence="1 2">
    <name type="scientific">Cucurbita argyrosperma subsp. sororia</name>
    <dbReference type="NCBI Taxonomy" id="37648"/>
    <lineage>
        <taxon>Eukaryota</taxon>
        <taxon>Viridiplantae</taxon>
        <taxon>Streptophyta</taxon>
        <taxon>Embryophyta</taxon>
        <taxon>Tracheophyta</taxon>
        <taxon>Spermatophyta</taxon>
        <taxon>Magnoliopsida</taxon>
        <taxon>eudicotyledons</taxon>
        <taxon>Gunneridae</taxon>
        <taxon>Pentapetalae</taxon>
        <taxon>rosids</taxon>
        <taxon>fabids</taxon>
        <taxon>Cucurbitales</taxon>
        <taxon>Cucurbitaceae</taxon>
        <taxon>Cucurbiteae</taxon>
        <taxon>Cucurbita</taxon>
    </lineage>
</organism>
<gene>
    <name evidence="1" type="ORF">SDJN03_14670</name>
</gene>
<feature type="non-terminal residue" evidence="1">
    <location>
        <position position="1"/>
    </location>
</feature>
<reference evidence="1 2" key="1">
    <citation type="journal article" date="2021" name="Hortic Res">
        <title>The domestication of Cucurbita argyrosperma as revealed by the genome of its wild relative.</title>
        <authorList>
            <person name="Barrera-Redondo J."/>
            <person name="Sanchez-de la Vega G."/>
            <person name="Aguirre-Liguori J.A."/>
            <person name="Castellanos-Morales G."/>
            <person name="Gutierrez-Guerrero Y.T."/>
            <person name="Aguirre-Dugua X."/>
            <person name="Aguirre-Planter E."/>
            <person name="Tenaillon M.I."/>
            <person name="Lira-Saade R."/>
            <person name="Eguiarte L.E."/>
        </authorList>
    </citation>
    <scope>NUCLEOTIDE SEQUENCE [LARGE SCALE GENOMIC DNA]</scope>
    <source>
        <strain evidence="1">JBR-2021</strain>
    </source>
</reference>